<dbReference type="PANTHER" id="PTHR30246">
    <property type="entry name" value="2-KETO-3-DEOXY-6-PHOSPHOGLUCONATE ALDOLASE"/>
    <property type="match status" value="1"/>
</dbReference>
<dbReference type="EMBL" id="CP013002">
    <property type="protein sequence ID" value="ALL14215.1"/>
    <property type="molecule type" value="Genomic_DNA"/>
</dbReference>
<dbReference type="STRING" id="69395.AQ619_13180"/>
<dbReference type="NCBIfam" id="NF006600">
    <property type="entry name" value="PRK09140.1"/>
    <property type="match status" value="1"/>
</dbReference>
<comment type="pathway">
    <text evidence="1">Carbohydrate acid metabolism.</text>
</comment>
<comment type="similarity">
    <text evidence="2">Belongs to the KHG/KDPG aldolase family.</text>
</comment>
<dbReference type="Pfam" id="PF01081">
    <property type="entry name" value="Aldolase"/>
    <property type="match status" value="1"/>
</dbReference>
<evidence type="ECO:0000256" key="4">
    <source>
        <dbReference type="ARBA" id="ARBA00023239"/>
    </source>
</evidence>
<keyword evidence="5" id="KW-0119">Carbohydrate metabolism</keyword>
<dbReference type="Gene3D" id="3.20.20.70">
    <property type="entry name" value="Aldolase class I"/>
    <property type="match status" value="1"/>
</dbReference>
<gene>
    <name evidence="6" type="ORF">AQ619_13180</name>
</gene>
<keyword evidence="7" id="KW-1185">Reference proteome</keyword>
<evidence type="ECO:0000313" key="6">
    <source>
        <dbReference type="EMBL" id="ALL14215.1"/>
    </source>
</evidence>
<reference evidence="6 7" key="1">
    <citation type="submission" date="2015-10" db="EMBL/GenBank/DDBJ databases">
        <title>Conservation of the essential genome among Caulobacter and Brevundimonas species.</title>
        <authorList>
            <person name="Scott D."/>
            <person name="Ely B."/>
        </authorList>
    </citation>
    <scope>NUCLEOTIDE SEQUENCE [LARGE SCALE GENOMIC DNA]</scope>
    <source>
        <strain evidence="6 7">CB4</strain>
    </source>
</reference>
<dbReference type="EC" id="4.1.2.21" evidence="6"/>
<dbReference type="OrthoDB" id="7204076at2"/>
<dbReference type="PANTHER" id="PTHR30246:SF1">
    <property type="entry name" value="2-DEHYDRO-3-DEOXY-6-PHOSPHOGALACTONATE ALDOLASE-RELATED"/>
    <property type="match status" value="1"/>
</dbReference>
<dbReference type="PROSITE" id="PS00160">
    <property type="entry name" value="ALDOLASE_KDPG_KHG_2"/>
    <property type="match status" value="1"/>
</dbReference>
<dbReference type="InterPro" id="IPR013785">
    <property type="entry name" value="Aldolase_TIM"/>
</dbReference>
<sequence length="209" mass="20869">MSSPEPVPTPLPPIVAILRGVRPDEVLDIAAALVEAGIRAIEVPLNSPDPLESIGRLCTAYGDIALCGAGTVLSAHAVDQVAAVGGRLIVTPNTDPDVIGRAIGLGLTVMPGFATPTEALAAVKAGATALKLFPAGTFGPGHLKAVRDVLPRDVRVYAVGGVGVANLEPWRAAGVAGIGVGGDLYRPGASAQEVGAKAAALVAAWNAQA</sequence>
<dbReference type="InterPro" id="IPR031338">
    <property type="entry name" value="KDPG/KHG_AS_2"/>
</dbReference>
<dbReference type="RefSeq" id="WP_062148412.1">
    <property type="nucleotide sequence ID" value="NZ_CP013002.1"/>
</dbReference>
<dbReference type="GO" id="GO:0008674">
    <property type="term" value="F:2-dehydro-3-deoxy-6-phosphogalactonate aldolase activity"/>
    <property type="evidence" value="ECO:0007669"/>
    <property type="project" value="UniProtKB-EC"/>
</dbReference>
<dbReference type="KEGG" id="chq:AQ619_13180"/>
<organism evidence="6 7">
    <name type="scientific">Caulobacter henricii</name>
    <dbReference type="NCBI Taxonomy" id="69395"/>
    <lineage>
        <taxon>Bacteria</taxon>
        <taxon>Pseudomonadati</taxon>
        <taxon>Pseudomonadota</taxon>
        <taxon>Alphaproteobacteria</taxon>
        <taxon>Caulobacterales</taxon>
        <taxon>Caulobacteraceae</taxon>
        <taxon>Caulobacter</taxon>
    </lineage>
</organism>
<keyword evidence="4 6" id="KW-0456">Lyase</keyword>
<evidence type="ECO:0000256" key="5">
    <source>
        <dbReference type="ARBA" id="ARBA00023277"/>
    </source>
</evidence>
<name>A0A0P0P171_9CAUL</name>
<accession>A0A0P0P171</accession>
<evidence type="ECO:0000313" key="7">
    <source>
        <dbReference type="Proteomes" id="UP000056905"/>
    </source>
</evidence>
<evidence type="ECO:0000256" key="3">
    <source>
        <dbReference type="ARBA" id="ARBA00011233"/>
    </source>
</evidence>
<proteinExistence type="inferred from homology"/>
<comment type="subunit">
    <text evidence="3">Homotrimer.</text>
</comment>
<dbReference type="CDD" id="cd00452">
    <property type="entry name" value="KDPG_aldolase"/>
    <property type="match status" value="1"/>
</dbReference>
<dbReference type="InterPro" id="IPR000887">
    <property type="entry name" value="Aldlse_KDPG_KHG"/>
</dbReference>
<dbReference type="AlphaFoldDB" id="A0A0P0P171"/>
<dbReference type="SUPFAM" id="SSF51569">
    <property type="entry name" value="Aldolase"/>
    <property type="match status" value="1"/>
</dbReference>
<protein>
    <submittedName>
        <fullName evidence="6">2-dehydro-3-deoxy-6-phosphogalactonate aldolase</fullName>
        <ecNumber evidence="6">4.1.2.21</ecNumber>
    </submittedName>
</protein>
<evidence type="ECO:0000256" key="1">
    <source>
        <dbReference type="ARBA" id="ARBA00004761"/>
    </source>
</evidence>
<evidence type="ECO:0000256" key="2">
    <source>
        <dbReference type="ARBA" id="ARBA00006906"/>
    </source>
</evidence>
<dbReference type="Proteomes" id="UP000056905">
    <property type="component" value="Chromosome"/>
</dbReference>